<name>A0AAP0END6_9MAGN</name>
<dbReference type="SUPFAM" id="SSF56112">
    <property type="entry name" value="Protein kinase-like (PK-like)"/>
    <property type="match status" value="1"/>
</dbReference>
<evidence type="ECO:0000313" key="3">
    <source>
        <dbReference type="Proteomes" id="UP001417504"/>
    </source>
</evidence>
<dbReference type="InterPro" id="IPR001245">
    <property type="entry name" value="Ser-Thr/Tyr_kinase_cat_dom"/>
</dbReference>
<dbReference type="InterPro" id="IPR011009">
    <property type="entry name" value="Kinase-like_dom_sf"/>
</dbReference>
<gene>
    <name evidence="2" type="ORF">Sjap_021966</name>
</gene>
<evidence type="ECO:0000313" key="2">
    <source>
        <dbReference type="EMBL" id="KAK9096469.1"/>
    </source>
</evidence>
<protein>
    <recommendedName>
        <fullName evidence="1">Serine-threonine/tyrosine-protein kinase catalytic domain-containing protein</fullName>
    </recommendedName>
</protein>
<dbReference type="GO" id="GO:0004672">
    <property type="term" value="F:protein kinase activity"/>
    <property type="evidence" value="ECO:0007669"/>
    <property type="project" value="InterPro"/>
</dbReference>
<dbReference type="Proteomes" id="UP001417504">
    <property type="component" value="Unassembled WGS sequence"/>
</dbReference>
<organism evidence="2 3">
    <name type="scientific">Stephania japonica</name>
    <dbReference type="NCBI Taxonomy" id="461633"/>
    <lineage>
        <taxon>Eukaryota</taxon>
        <taxon>Viridiplantae</taxon>
        <taxon>Streptophyta</taxon>
        <taxon>Embryophyta</taxon>
        <taxon>Tracheophyta</taxon>
        <taxon>Spermatophyta</taxon>
        <taxon>Magnoliopsida</taxon>
        <taxon>Ranunculales</taxon>
        <taxon>Menispermaceae</taxon>
        <taxon>Menispermoideae</taxon>
        <taxon>Cissampelideae</taxon>
        <taxon>Stephania</taxon>
    </lineage>
</organism>
<dbReference type="Gene3D" id="1.10.510.10">
    <property type="entry name" value="Transferase(Phosphotransferase) domain 1"/>
    <property type="match status" value="1"/>
</dbReference>
<accession>A0AAP0END6</accession>
<dbReference type="EMBL" id="JBBNAE010000009">
    <property type="protein sequence ID" value="KAK9096469.1"/>
    <property type="molecule type" value="Genomic_DNA"/>
</dbReference>
<sequence length="287" mass="32722">MQLGMGWGLCRVAKEFPYSRFESLLLSVDGTTIGAKSTERLTEHSWRNDYRSRVDEMTIGEKDLKEKRHSAILLKLCQYIQIHGNKMPYLYRFSEAETKKAIYFCSRHFGRQRDYLEKEVSVVTSTKAFRLEGRGLLYITCTRTAGIGSPDIRDVEFMSRVRHHNLDPLTGFCVESDNHFLVYEYCYNGNLKDHLLNLAVILQVLTGRGVVNLDFHALDQLIQMAKDVVVMGKGGLSDFMDLQLLKHKELLIFYFKFMESNLPPWSLCVAKASISSFGNGHGSPSAG</sequence>
<comment type="caution">
    <text evidence="2">The sequence shown here is derived from an EMBL/GenBank/DDBJ whole genome shotgun (WGS) entry which is preliminary data.</text>
</comment>
<reference evidence="2 3" key="1">
    <citation type="submission" date="2024-01" db="EMBL/GenBank/DDBJ databases">
        <title>Genome assemblies of Stephania.</title>
        <authorList>
            <person name="Yang L."/>
        </authorList>
    </citation>
    <scope>NUCLEOTIDE SEQUENCE [LARGE SCALE GENOMIC DNA]</scope>
    <source>
        <strain evidence="2">QJT</strain>
        <tissue evidence="2">Leaf</tissue>
    </source>
</reference>
<proteinExistence type="predicted"/>
<keyword evidence="3" id="KW-1185">Reference proteome</keyword>
<evidence type="ECO:0000259" key="1">
    <source>
        <dbReference type="Pfam" id="PF07714"/>
    </source>
</evidence>
<feature type="domain" description="Serine-threonine/tyrosine-protein kinase catalytic" evidence="1">
    <location>
        <begin position="153"/>
        <end position="208"/>
    </location>
</feature>
<dbReference type="Pfam" id="PF07714">
    <property type="entry name" value="PK_Tyr_Ser-Thr"/>
    <property type="match status" value="1"/>
</dbReference>
<dbReference type="AlphaFoldDB" id="A0AAP0END6"/>